<dbReference type="Gene3D" id="1.10.150.240">
    <property type="entry name" value="Putative phosphatase, domain 2"/>
    <property type="match status" value="1"/>
</dbReference>
<evidence type="ECO:0000313" key="2">
    <source>
        <dbReference type="Proteomes" id="UP000076738"/>
    </source>
</evidence>
<gene>
    <name evidence="1" type="ORF">CALVIDRAFT_477997</name>
</gene>
<accession>A0A167PH41</accession>
<reference evidence="1 2" key="1">
    <citation type="journal article" date="2016" name="Mol. Biol. Evol.">
        <title>Comparative Genomics of Early-Diverging Mushroom-Forming Fungi Provides Insights into the Origins of Lignocellulose Decay Capabilities.</title>
        <authorList>
            <person name="Nagy L.G."/>
            <person name="Riley R."/>
            <person name="Tritt A."/>
            <person name="Adam C."/>
            <person name="Daum C."/>
            <person name="Floudas D."/>
            <person name="Sun H."/>
            <person name="Yadav J.S."/>
            <person name="Pangilinan J."/>
            <person name="Larsson K.H."/>
            <person name="Matsuura K."/>
            <person name="Barry K."/>
            <person name="Labutti K."/>
            <person name="Kuo R."/>
            <person name="Ohm R.A."/>
            <person name="Bhattacharya S.S."/>
            <person name="Shirouzu T."/>
            <person name="Yoshinaga Y."/>
            <person name="Martin F.M."/>
            <person name="Grigoriev I.V."/>
            <person name="Hibbett D.S."/>
        </authorList>
    </citation>
    <scope>NUCLEOTIDE SEQUENCE [LARGE SCALE GENOMIC DNA]</scope>
    <source>
        <strain evidence="1 2">TUFC12733</strain>
    </source>
</reference>
<dbReference type="InterPro" id="IPR036412">
    <property type="entry name" value="HAD-like_sf"/>
</dbReference>
<dbReference type="PANTHER" id="PTHR18901">
    <property type="entry name" value="2-DEOXYGLUCOSE-6-PHOSPHATE PHOSPHATASE 2"/>
    <property type="match status" value="1"/>
</dbReference>
<keyword evidence="2" id="KW-1185">Reference proteome</keyword>
<dbReference type="AlphaFoldDB" id="A0A167PH41"/>
<dbReference type="InterPro" id="IPR023214">
    <property type="entry name" value="HAD_sf"/>
</dbReference>
<dbReference type="GO" id="GO:0016791">
    <property type="term" value="F:phosphatase activity"/>
    <property type="evidence" value="ECO:0007669"/>
    <property type="project" value="TreeGrafter"/>
</dbReference>
<dbReference type="InterPro" id="IPR023198">
    <property type="entry name" value="PGP-like_dom2"/>
</dbReference>
<dbReference type="Proteomes" id="UP000076738">
    <property type="component" value="Unassembled WGS sequence"/>
</dbReference>
<dbReference type="SFLD" id="SFLDG01129">
    <property type="entry name" value="C1.5:_HAD__Beta-PGM__Phosphata"/>
    <property type="match status" value="1"/>
</dbReference>
<dbReference type="OrthoDB" id="40579at2759"/>
<sequence>MPAIKYVIFDMDGLLIDTESVYTKVTNTILAPYGVEMSWDIKAGLMGMPERAASEHLLSHFPGIPLSVDSYITQRRALQDTFWPSTLPLPGASALLSHLHSHGVPIAVATGSQRRNYELKTSHLSGLFDLFDGHVVCGDDERLRPGRGKPAPDVFLIAARELGFDVGEEEEASGEQRETRAKGLVFEDAKAGVLAGKRAGMHVIWIPDDRLRALDPENTYGADEILPSLTAFNPEEWGLPALPA</sequence>
<dbReference type="Gene3D" id="3.40.50.1000">
    <property type="entry name" value="HAD superfamily/HAD-like"/>
    <property type="match status" value="1"/>
</dbReference>
<protein>
    <submittedName>
        <fullName evidence="1">HAD-like protein</fullName>
    </submittedName>
</protein>
<evidence type="ECO:0000313" key="1">
    <source>
        <dbReference type="EMBL" id="KZO98780.1"/>
    </source>
</evidence>
<name>A0A167PH41_CALVF</name>
<proteinExistence type="predicted"/>
<dbReference type="SFLD" id="SFLDS00003">
    <property type="entry name" value="Haloacid_Dehalogenase"/>
    <property type="match status" value="1"/>
</dbReference>
<dbReference type="Pfam" id="PF00702">
    <property type="entry name" value="Hydrolase"/>
    <property type="match status" value="1"/>
</dbReference>
<organism evidence="1 2">
    <name type="scientific">Calocera viscosa (strain TUFC12733)</name>
    <dbReference type="NCBI Taxonomy" id="1330018"/>
    <lineage>
        <taxon>Eukaryota</taxon>
        <taxon>Fungi</taxon>
        <taxon>Dikarya</taxon>
        <taxon>Basidiomycota</taxon>
        <taxon>Agaricomycotina</taxon>
        <taxon>Dacrymycetes</taxon>
        <taxon>Dacrymycetales</taxon>
        <taxon>Dacrymycetaceae</taxon>
        <taxon>Calocera</taxon>
    </lineage>
</organism>
<dbReference type="SUPFAM" id="SSF56784">
    <property type="entry name" value="HAD-like"/>
    <property type="match status" value="1"/>
</dbReference>
<dbReference type="STRING" id="1330018.A0A167PH41"/>
<dbReference type="PANTHER" id="PTHR18901:SF38">
    <property type="entry name" value="PSEUDOURIDINE-5'-PHOSPHATASE"/>
    <property type="match status" value="1"/>
</dbReference>
<dbReference type="FunFam" id="1.10.150.240:FF:000001">
    <property type="entry name" value="Haloacid dehalogenase-like hydrolase domain"/>
    <property type="match status" value="1"/>
</dbReference>
<dbReference type="EMBL" id="KV417274">
    <property type="protein sequence ID" value="KZO98780.1"/>
    <property type="molecule type" value="Genomic_DNA"/>
</dbReference>